<evidence type="ECO:0000256" key="1">
    <source>
        <dbReference type="SAM" id="MobiDB-lite"/>
    </source>
</evidence>
<sequence>MRLLCLFCVGLLWFGGAVGYPAKNGYKAIPKRAVMFSGYYSNPLFSRNFDYTPQGSMSAVVTRDTVSTNTYSGPQPHQYPPIGELPLEENETVEKYTEKSETLPYSPPQVAYAPPQESYPAPELPSEPVEAAPEAPSAEVNPAVAVEQVPLVEDVAIPEEVSTEPAVVTRGPSRAPKKQATKKPAKEEEEEDDGGLPAYWPFGSSKGSVPSYNAFFPIHISGGGAPSRRRSGNEDDGYYPGAATAIANSFSTGKGGHSDEPRDLLRRPLHVGADAEGPAELRQVQAAACRRLDRRSGVDNLFYLDGL</sequence>
<feature type="signal peptide" evidence="2">
    <location>
        <begin position="1"/>
        <end position="19"/>
    </location>
</feature>
<dbReference type="Proteomes" id="UP001162162">
    <property type="component" value="Unassembled WGS sequence"/>
</dbReference>
<organism evidence="3 4">
    <name type="scientific">Aromia moschata</name>
    <dbReference type="NCBI Taxonomy" id="1265417"/>
    <lineage>
        <taxon>Eukaryota</taxon>
        <taxon>Metazoa</taxon>
        <taxon>Ecdysozoa</taxon>
        <taxon>Arthropoda</taxon>
        <taxon>Hexapoda</taxon>
        <taxon>Insecta</taxon>
        <taxon>Pterygota</taxon>
        <taxon>Neoptera</taxon>
        <taxon>Endopterygota</taxon>
        <taxon>Coleoptera</taxon>
        <taxon>Polyphaga</taxon>
        <taxon>Cucujiformia</taxon>
        <taxon>Chrysomeloidea</taxon>
        <taxon>Cerambycidae</taxon>
        <taxon>Cerambycinae</taxon>
        <taxon>Callichromatini</taxon>
        <taxon>Aromia</taxon>
    </lineage>
</organism>
<feature type="region of interest" description="Disordered" evidence="1">
    <location>
        <begin position="91"/>
        <end position="139"/>
    </location>
</feature>
<protein>
    <recommendedName>
        <fullName evidence="5">DUF4794 domain-containing protein</fullName>
    </recommendedName>
</protein>
<feature type="region of interest" description="Disordered" evidence="1">
    <location>
        <begin position="161"/>
        <end position="203"/>
    </location>
</feature>
<dbReference type="AlphaFoldDB" id="A0AAV8Z3I7"/>
<evidence type="ECO:0008006" key="5">
    <source>
        <dbReference type="Google" id="ProtNLM"/>
    </source>
</evidence>
<proteinExistence type="predicted"/>
<evidence type="ECO:0000313" key="4">
    <source>
        <dbReference type="Proteomes" id="UP001162162"/>
    </source>
</evidence>
<gene>
    <name evidence="3" type="ORF">NQ318_001915</name>
</gene>
<evidence type="ECO:0000256" key="2">
    <source>
        <dbReference type="SAM" id="SignalP"/>
    </source>
</evidence>
<feature type="compositionally biased region" description="Basic and acidic residues" evidence="1">
    <location>
        <begin position="92"/>
        <end position="101"/>
    </location>
</feature>
<keyword evidence="2" id="KW-0732">Signal</keyword>
<comment type="caution">
    <text evidence="3">The sequence shown here is derived from an EMBL/GenBank/DDBJ whole genome shotgun (WGS) entry which is preliminary data.</text>
</comment>
<feature type="compositionally biased region" description="Low complexity" evidence="1">
    <location>
        <begin position="120"/>
        <end position="139"/>
    </location>
</feature>
<feature type="chain" id="PRO_5044001232" description="DUF4794 domain-containing protein" evidence="2">
    <location>
        <begin position="20"/>
        <end position="307"/>
    </location>
</feature>
<evidence type="ECO:0000313" key="3">
    <source>
        <dbReference type="EMBL" id="KAJ8957918.1"/>
    </source>
</evidence>
<keyword evidence="4" id="KW-1185">Reference proteome</keyword>
<dbReference type="EMBL" id="JAPWTK010000020">
    <property type="protein sequence ID" value="KAJ8957918.1"/>
    <property type="molecule type" value="Genomic_DNA"/>
</dbReference>
<accession>A0AAV8Z3I7</accession>
<name>A0AAV8Z3I7_9CUCU</name>
<reference evidence="3" key="1">
    <citation type="journal article" date="2023" name="Insect Mol. Biol.">
        <title>Genome sequencing provides insights into the evolution of gene families encoding plant cell wall-degrading enzymes in longhorned beetles.</title>
        <authorList>
            <person name="Shin N.R."/>
            <person name="Okamura Y."/>
            <person name="Kirsch R."/>
            <person name="Pauchet Y."/>
        </authorList>
    </citation>
    <scope>NUCLEOTIDE SEQUENCE</scope>
    <source>
        <strain evidence="3">AMC_N1</strain>
    </source>
</reference>